<protein>
    <recommendedName>
        <fullName evidence="3">DUF4145 domain-containing protein</fullName>
    </recommendedName>
</protein>
<dbReference type="Proteomes" id="UP000385544">
    <property type="component" value="Unassembled WGS sequence"/>
</dbReference>
<evidence type="ECO:0008006" key="3">
    <source>
        <dbReference type="Google" id="ProtNLM"/>
    </source>
</evidence>
<name>A0A564TED3_STRCV</name>
<dbReference type="AlphaFoldDB" id="A0A564TED3"/>
<reference evidence="1 2" key="1">
    <citation type="submission" date="2019-07" db="EMBL/GenBank/DDBJ databases">
        <authorList>
            <person name="Hibberd C M."/>
            <person name="Gehrig L. J."/>
            <person name="Chang H.-W."/>
            <person name="Venkatesh S."/>
        </authorList>
    </citation>
    <scope>NUCLEOTIDE SEQUENCE [LARGE SCALE GENOMIC DNA]</scope>
    <source>
        <strain evidence="1">Streptococcus_constellatus_SS_Bg39</strain>
    </source>
</reference>
<evidence type="ECO:0000313" key="2">
    <source>
        <dbReference type="Proteomes" id="UP000385544"/>
    </source>
</evidence>
<proteinExistence type="predicted"/>
<sequence>MFVEIQISNYARQDVVIENSCPNCRKPIIPDVVSKGSSEKSVGKSNIFITLQCPGCEHFWVEEFSATLDGTNHYNLTHVEVKPELPSDIPMPEDIDIISPIGKDIYLQALKAENEKLDHIAGIGYRKALEFFVKDFVILTNMDDKAKIERMQLKQVIDTYIDDEELKTVALASTYIGNDEGHYFRKNPDKDIYDLKNYLHGFIFYLGKKLTFLDAQELVNRSKKS</sequence>
<gene>
    <name evidence="1" type="ORF">SCSS39_01494</name>
</gene>
<dbReference type="OrthoDB" id="1092260at2"/>
<organism evidence="1 2">
    <name type="scientific">Streptococcus constellatus</name>
    <dbReference type="NCBI Taxonomy" id="76860"/>
    <lineage>
        <taxon>Bacteria</taxon>
        <taxon>Bacillati</taxon>
        <taxon>Bacillota</taxon>
        <taxon>Bacilli</taxon>
        <taxon>Lactobacillales</taxon>
        <taxon>Streptococcaceae</taxon>
        <taxon>Streptococcus</taxon>
        <taxon>Streptococcus anginosus group</taxon>
    </lineage>
</organism>
<accession>A0A564TED3</accession>
<evidence type="ECO:0000313" key="1">
    <source>
        <dbReference type="EMBL" id="VUX05504.1"/>
    </source>
</evidence>
<dbReference type="EMBL" id="CABHMZ010000022">
    <property type="protein sequence ID" value="VUX05504.1"/>
    <property type="molecule type" value="Genomic_DNA"/>
</dbReference>
<dbReference type="RefSeq" id="WP_144210101.1">
    <property type="nucleotide sequence ID" value="NZ_CABHMZ010000022.1"/>
</dbReference>